<dbReference type="PROSITE" id="PS50977">
    <property type="entry name" value="HTH_TETR_2"/>
    <property type="match status" value="1"/>
</dbReference>
<dbReference type="InterPro" id="IPR001647">
    <property type="entry name" value="HTH_TetR"/>
</dbReference>
<evidence type="ECO:0000259" key="3">
    <source>
        <dbReference type="PROSITE" id="PS50977"/>
    </source>
</evidence>
<accession>A0A1I1GD70</accession>
<name>A0A1I1GD70_9LACO</name>
<dbReference type="Pfam" id="PF00440">
    <property type="entry name" value="TetR_N"/>
    <property type="match status" value="1"/>
</dbReference>
<protein>
    <submittedName>
        <fullName evidence="4">Transcriptional regulator, TetR family</fullName>
    </submittedName>
</protein>
<dbReference type="GO" id="GO:0003677">
    <property type="term" value="F:DNA binding"/>
    <property type="evidence" value="ECO:0007669"/>
    <property type="project" value="UniProtKB-UniRule"/>
</dbReference>
<dbReference type="Gene3D" id="1.10.357.10">
    <property type="entry name" value="Tetracycline Repressor, domain 2"/>
    <property type="match status" value="1"/>
</dbReference>
<dbReference type="PRINTS" id="PR00455">
    <property type="entry name" value="HTHTETR"/>
</dbReference>
<reference evidence="4 5" key="1">
    <citation type="submission" date="2016-10" db="EMBL/GenBank/DDBJ databases">
        <authorList>
            <person name="de Groot N.N."/>
        </authorList>
    </citation>
    <scope>NUCLEOTIDE SEQUENCE [LARGE SCALE GENOMIC DNA]</scope>
    <source>
        <strain evidence="4 5">DSM 19113</strain>
    </source>
</reference>
<dbReference type="SUPFAM" id="SSF46689">
    <property type="entry name" value="Homeodomain-like"/>
    <property type="match status" value="1"/>
</dbReference>
<dbReference type="RefSeq" id="WP_091502644.1">
    <property type="nucleotide sequence ID" value="NZ_FOLI01000005.1"/>
</dbReference>
<dbReference type="PANTHER" id="PTHR43479">
    <property type="entry name" value="ACREF/ENVCD OPERON REPRESSOR-RELATED"/>
    <property type="match status" value="1"/>
</dbReference>
<evidence type="ECO:0000313" key="5">
    <source>
        <dbReference type="Proteomes" id="UP000199376"/>
    </source>
</evidence>
<dbReference type="InterPro" id="IPR009057">
    <property type="entry name" value="Homeodomain-like_sf"/>
</dbReference>
<organism evidence="4 5">
    <name type="scientific">Fructobacillus durionis</name>
    <dbReference type="NCBI Taxonomy" id="283737"/>
    <lineage>
        <taxon>Bacteria</taxon>
        <taxon>Bacillati</taxon>
        <taxon>Bacillota</taxon>
        <taxon>Bacilli</taxon>
        <taxon>Lactobacillales</taxon>
        <taxon>Lactobacillaceae</taxon>
        <taxon>Fructobacillus</taxon>
    </lineage>
</organism>
<dbReference type="InterPro" id="IPR050624">
    <property type="entry name" value="HTH-type_Tx_Regulator"/>
</dbReference>
<dbReference type="Proteomes" id="UP000199376">
    <property type="component" value="Unassembled WGS sequence"/>
</dbReference>
<dbReference type="EMBL" id="FOLI01000005">
    <property type="protein sequence ID" value="SFC09222.1"/>
    <property type="molecule type" value="Genomic_DNA"/>
</dbReference>
<evidence type="ECO:0000256" key="2">
    <source>
        <dbReference type="PROSITE-ProRule" id="PRU00335"/>
    </source>
</evidence>
<dbReference type="STRING" id="283737.SAMN05660453_1021"/>
<feature type="domain" description="HTH tetR-type" evidence="3">
    <location>
        <begin position="7"/>
        <end position="67"/>
    </location>
</feature>
<dbReference type="PANTHER" id="PTHR43479:SF7">
    <property type="entry name" value="TETR-FAMILY TRANSCRIPTIONAL REGULATOR"/>
    <property type="match status" value="1"/>
</dbReference>
<proteinExistence type="predicted"/>
<dbReference type="AlphaFoldDB" id="A0A1I1GD70"/>
<evidence type="ECO:0000256" key="1">
    <source>
        <dbReference type="ARBA" id="ARBA00023125"/>
    </source>
</evidence>
<dbReference type="OrthoDB" id="9810250at2"/>
<keyword evidence="5" id="KW-1185">Reference proteome</keyword>
<gene>
    <name evidence="4" type="ORF">SAMN05660453_1021</name>
</gene>
<evidence type="ECO:0000313" key="4">
    <source>
        <dbReference type="EMBL" id="SFC09222.1"/>
    </source>
</evidence>
<sequence>MANKTYTLMHEHLLDTAGELLTKMPFSKITVKHICEEAEVNRNTFYRHFDDKFELLDVIVKEAMKIMSNQIDIDSFQDAPFTTINEFTFPDSLSVLDFQLEDKVFEEQFYNAVFRELTAMASSSDILWLLGNMQVIRIWNSSLPKPYSFQKDYSLFDQIIREKKFPGIDK</sequence>
<keyword evidence="1 2" id="KW-0238">DNA-binding</keyword>
<feature type="DNA-binding region" description="H-T-H motif" evidence="2">
    <location>
        <begin position="30"/>
        <end position="49"/>
    </location>
</feature>